<proteinExistence type="predicted"/>
<keyword evidence="4" id="KW-1185">Reference proteome</keyword>
<sequence length="194" mass="22654">MRDFNPYRDKKKQKEEEEAGSVRNHPWLGDRIGRIGRVGRPIFADIKNQVLDTDVTHGFNSGESDEEMNQLSTEGAILAVPRNGDRNEERKKWKRYSAQMFARGARWGGNCLHQLAEVVLILIVMRRNKKNKKIIAHIRLLHFAAPLPFYMTVTNKWRGVLWRDIARLSQQALDYRIESQPYLGRRIGWEHAGY</sequence>
<feature type="transmembrane region" description="Helical" evidence="2">
    <location>
        <begin position="134"/>
        <end position="153"/>
    </location>
</feature>
<reference evidence="4" key="1">
    <citation type="journal article" date="2008" name="Nat. Genet.">
        <title>The Pristionchus pacificus genome provides a unique perspective on nematode lifestyle and parasitism.</title>
        <authorList>
            <person name="Dieterich C."/>
            <person name="Clifton S.W."/>
            <person name="Schuster L.N."/>
            <person name="Chinwalla A."/>
            <person name="Delehaunty K."/>
            <person name="Dinkelacker I."/>
            <person name="Fulton L."/>
            <person name="Fulton R."/>
            <person name="Godfrey J."/>
            <person name="Minx P."/>
            <person name="Mitreva M."/>
            <person name="Roeseler W."/>
            <person name="Tian H."/>
            <person name="Witte H."/>
            <person name="Yang S.P."/>
            <person name="Wilson R.K."/>
            <person name="Sommer R.J."/>
        </authorList>
    </citation>
    <scope>NUCLEOTIDE SEQUENCE [LARGE SCALE GENOMIC DNA]</scope>
    <source>
        <strain evidence="4">PS312</strain>
    </source>
</reference>
<accession>A0A8R1UYL4</accession>
<evidence type="ECO:0000256" key="2">
    <source>
        <dbReference type="SAM" id="Phobius"/>
    </source>
</evidence>
<name>A0A2A6CNE9_PRIPA</name>
<feature type="region of interest" description="Disordered" evidence="1">
    <location>
        <begin position="1"/>
        <end position="22"/>
    </location>
</feature>
<evidence type="ECO:0000256" key="1">
    <source>
        <dbReference type="SAM" id="MobiDB-lite"/>
    </source>
</evidence>
<gene>
    <name evidence="3" type="primary">WBGene00279779</name>
</gene>
<dbReference type="AlphaFoldDB" id="A0A2A6CNE9"/>
<evidence type="ECO:0000313" key="4">
    <source>
        <dbReference type="Proteomes" id="UP000005239"/>
    </source>
</evidence>
<protein>
    <submittedName>
        <fullName evidence="3">Uncharacterized protein</fullName>
    </submittedName>
</protein>
<reference evidence="3" key="2">
    <citation type="submission" date="2022-06" db="UniProtKB">
        <authorList>
            <consortium name="EnsemblMetazoa"/>
        </authorList>
    </citation>
    <scope>IDENTIFICATION</scope>
    <source>
        <strain evidence="3">PS312</strain>
    </source>
</reference>
<keyword evidence="2" id="KW-0472">Membrane</keyword>
<dbReference type="EnsemblMetazoa" id="PPA41410.1">
    <property type="protein sequence ID" value="PPA41410.1"/>
    <property type="gene ID" value="WBGene00279779"/>
</dbReference>
<dbReference type="Proteomes" id="UP000005239">
    <property type="component" value="Unassembled WGS sequence"/>
</dbReference>
<keyword evidence="2" id="KW-1133">Transmembrane helix</keyword>
<accession>A0A2A6CNE9</accession>
<keyword evidence="2" id="KW-0812">Transmembrane</keyword>
<organism evidence="3 4">
    <name type="scientific">Pristionchus pacificus</name>
    <name type="common">Parasitic nematode worm</name>
    <dbReference type="NCBI Taxonomy" id="54126"/>
    <lineage>
        <taxon>Eukaryota</taxon>
        <taxon>Metazoa</taxon>
        <taxon>Ecdysozoa</taxon>
        <taxon>Nematoda</taxon>
        <taxon>Chromadorea</taxon>
        <taxon>Rhabditida</taxon>
        <taxon>Rhabditina</taxon>
        <taxon>Diplogasteromorpha</taxon>
        <taxon>Diplogasteroidea</taxon>
        <taxon>Neodiplogasteridae</taxon>
        <taxon>Pristionchus</taxon>
    </lineage>
</organism>
<feature type="compositionally biased region" description="Basic and acidic residues" evidence="1">
    <location>
        <begin position="1"/>
        <end position="15"/>
    </location>
</feature>
<evidence type="ECO:0000313" key="3">
    <source>
        <dbReference type="EnsemblMetazoa" id="PPA41410.1"/>
    </source>
</evidence>